<proteinExistence type="predicted"/>
<evidence type="ECO:0000259" key="2">
    <source>
        <dbReference type="PROSITE" id="PS50011"/>
    </source>
</evidence>
<dbReference type="SUPFAM" id="SSF56112">
    <property type="entry name" value="Protein kinase-like (PK-like)"/>
    <property type="match status" value="1"/>
</dbReference>
<evidence type="ECO:0000313" key="4">
    <source>
        <dbReference type="Proteomes" id="UP000001261"/>
    </source>
</evidence>
<dbReference type="GO" id="GO:0005737">
    <property type="term" value="C:cytoplasm"/>
    <property type="evidence" value="ECO:0007669"/>
    <property type="project" value="TreeGrafter"/>
</dbReference>
<protein>
    <submittedName>
        <fullName evidence="3">Serine/threonine protein kinase</fullName>
    </submittedName>
</protein>
<dbReference type="PANTHER" id="PTHR44167:SF24">
    <property type="entry name" value="SERINE_THREONINE-PROTEIN KINASE CHK2"/>
    <property type="match status" value="1"/>
</dbReference>
<dbReference type="AlphaFoldDB" id="J3K8B1"/>
<dbReference type="PANTHER" id="PTHR44167">
    <property type="entry name" value="OVARIAN-SPECIFIC SERINE/THREONINE-PROTEIN KINASE LOK-RELATED"/>
    <property type="match status" value="1"/>
</dbReference>
<feature type="domain" description="Protein kinase" evidence="2">
    <location>
        <begin position="68"/>
        <end position="386"/>
    </location>
</feature>
<keyword evidence="1" id="KW-0547">Nucleotide-binding</keyword>
<dbReference type="PROSITE" id="PS00107">
    <property type="entry name" value="PROTEIN_KINASE_ATP"/>
    <property type="match status" value="1"/>
</dbReference>
<dbReference type="EMBL" id="GG704912">
    <property type="protein sequence ID" value="EAS31041.3"/>
    <property type="molecule type" value="Genomic_DNA"/>
</dbReference>
<dbReference type="Gene3D" id="1.10.510.10">
    <property type="entry name" value="Transferase(Phosphotransferase) domain 1"/>
    <property type="match status" value="1"/>
</dbReference>
<dbReference type="RefSeq" id="XP_001242624.2">
    <property type="nucleotide sequence ID" value="XM_001242623.2"/>
</dbReference>
<keyword evidence="4" id="KW-1185">Reference proteome</keyword>
<dbReference type="GO" id="GO:0044773">
    <property type="term" value="P:mitotic DNA damage checkpoint signaling"/>
    <property type="evidence" value="ECO:0007669"/>
    <property type="project" value="TreeGrafter"/>
</dbReference>
<evidence type="ECO:0000313" key="3">
    <source>
        <dbReference type="EMBL" id="EAS31041.3"/>
    </source>
</evidence>
<reference evidence="4" key="2">
    <citation type="journal article" date="2010" name="Genome Res.">
        <title>Population genomic sequencing of Coccidioides fungi reveals recent hybridization and transposon control.</title>
        <authorList>
            <person name="Neafsey D.E."/>
            <person name="Barker B.M."/>
            <person name="Sharpton T.J."/>
            <person name="Stajich J.E."/>
            <person name="Park D.J."/>
            <person name="Whiston E."/>
            <person name="Hung C.-Y."/>
            <person name="McMahan C."/>
            <person name="White J."/>
            <person name="Sykes S."/>
            <person name="Heiman D."/>
            <person name="Young S."/>
            <person name="Zeng Q."/>
            <person name="Abouelleil A."/>
            <person name="Aftuck L."/>
            <person name="Bessette D."/>
            <person name="Brown A."/>
            <person name="FitzGerald M."/>
            <person name="Lui A."/>
            <person name="Macdonald J.P."/>
            <person name="Priest M."/>
            <person name="Orbach M.J."/>
            <person name="Galgiani J.N."/>
            <person name="Kirkland T.N."/>
            <person name="Cole G.T."/>
            <person name="Birren B.W."/>
            <person name="Henn M.R."/>
            <person name="Taylor J.W."/>
            <person name="Rounsley S.D."/>
        </authorList>
    </citation>
    <scope>GENOME REANNOTATION</scope>
    <source>
        <strain evidence="4">RS</strain>
    </source>
</reference>
<dbReference type="OMA" id="QMGICHG"/>
<dbReference type="GeneID" id="4561236"/>
<dbReference type="Proteomes" id="UP000001261">
    <property type="component" value="Unassembled WGS sequence"/>
</dbReference>
<evidence type="ECO:0000256" key="1">
    <source>
        <dbReference type="PROSITE-ProRule" id="PRU10141"/>
    </source>
</evidence>
<name>J3K8B1_COCIM</name>
<dbReference type="Gene3D" id="3.30.200.20">
    <property type="entry name" value="Phosphorylase Kinase, domain 1"/>
    <property type="match status" value="1"/>
</dbReference>
<dbReference type="OrthoDB" id="10252171at2759"/>
<dbReference type="VEuPathDB" id="FungiDB:CIMG_06520"/>
<keyword evidence="3" id="KW-0418">Kinase</keyword>
<dbReference type="InterPro" id="IPR000719">
    <property type="entry name" value="Prot_kinase_dom"/>
</dbReference>
<dbReference type="KEGG" id="cim:CIMG_06520"/>
<organism evidence="3 4">
    <name type="scientific">Coccidioides immitis (strain RS)</name>
    <name type="common">Valley fever fungus</name>
    <dbReference type="NCBI Taxonomy" id="246410"/>
    <lineage>
        <taxon>Eukaryota</taxon>
        <taxon>Fungi</taxon>
        <taxon>Dikarya</taxon>
        <taxon>Ascomycota</taxon>
        <taxon>Pezizomycotina</taxon>
        <taxon>Eurotiomycetes</taxon>
        <taxon>Eurotiomycetidae</taxon>
        <taxon>Onygenales</taxon>
        <taxon>Onygenaceae</taxon>
        <taxon>Coccidioides</taxon>
    </lineage>
</organism>
<keyword evidence="3" id="KW-0808">Transferase</keyword>
<reference evidence="4" key="1">
    <citation type="journal article" date="2009" name="Genome Res.">
        <title>Comparative genomic analyses of the human fungal pathogens Coccidioides and their relatives.</title>
        <authorList>
            <person name="Sharpton T.J."/>
            <person name="Stajich J.E."/>
            <person name="Rounsley S.D."/>
            <person name="Gardner M.J."/>
            <person name="Wortman J.R."/>
            <person name="Jordar V.S."/>
            <person name="Maiti R."/>
            <person name="Kodira C.D."/>
            <person name="Neafsey D.E."/>
            <person name="Zeng Q."/>
            <person name="Hung C.-Y."/>
            <person name="McMahan C."/>
            <person name="Muszewska A."/>
            <person name="Grynberg M."/>
            <person name="Mandel M.A."/>
            <person name="Kellner E.M."/>
            <person name="Barker B.M."/>
            <person name="Galgiani J.N."/>
            <person name="Orbach M.J."/>
            <person name="Kirkland T.N."/>
            <person name="Cole G.T."/>
            <person name="Henn M.R."/>
            <person name="Birren B.W."/>
            <person name="Taylor J.W."/>
        </authorList>
    </citation>
    <scope>NUCLEOTIDE SEQUENCE [LARGE SCALE GENOMIC DNA]</scope>
    <source>
        <strain evidence="4">RS</strain>
    </source>
</reference>
<dbReference type="SMART" id="SM00220">
    <property type="entry name" value="S_TKc"/>
    <property type="match status" value="1"/>
</dbReference>
<dbReference type="Pfam" id="PF00069">
    <property type="entry name" value="Pkinase"/>
    <property type="match status" value="2"/>
</dbReference>
<keyword evidence="1" id="KW-0067">ATP-binding</keyword>
<dbReference type="GO" id="GO:0005524">
    <property type="term" value="F:ATP binding"/>
    <property type="evidence" value="ECO:0007669"/>
    <property type="project" value="UniProtKB-UniRule"/>
</dbReference>
<dbReference type="GO" id="GO:0004674">
    <property type="term" value="F:protein serine/threonine kinase activity"/>
    <property type="evidence" value="ECO:0007669"/>
    <property type="project" value="UniProtKB-KW"/>
</dbReference>
<keyword evidence="3" id="KW-0723">Serine/threonine-protein kinase</keyword>
<dbReference type="InParanoid" id="J3K8B1"/>
<dbReference type="GO" id="GO:0005634">
    <property type="term" value="C:nucleus"/>
    <property type="evidence" value="ECO:0007669"/>
    <property type="project" value="TreeGrafter"/>
</dbReference>
<gene>
    <name evidence="3" type="ORF">CIMG_06520</name>
</gene>
<feature type="binding site" evidence="1">
    <location>
        <position position="97"/>
    </location>
    <ligand>
        <name>ATP</name>
        <dbReference type="ChEBI" id="CHEBI:30616"/>
    </ligand>
</feature>
<dbReference type="InterPro" id="IPR017441">
    <property type="entry name" value="Protein_kinase_ATP_BS"/>
</dbReference>
<accession>J3K8B1</accession>
<dbReference type="InterPro" id="IPR011009">
    <property type="entry name" value="Kinase-like_dom_sf"/>
</dbReference>
<dbReference type="PROSITE" id="PS50011">
    <property type="entry name" value="PROTEIN_KINASE_DOM"/>
    <property type="match status" value="1"/>
</dbReference>
<sequence length="401" mass="45291">MVQTILLSRTPSPPPPNYVGNGWRLRGLNGYHSETIEKYVHNFWCPIVVGDVLCGDNLLQPGQEPCSFRILGKLGFGAYSTVWLGWDTIFHRHLAIKVLSHQHSTPENTEMHILQKLGKLRVAFFHAQNKRLYLCLGLNPLGSTLRSREYSELDPPSDSTTITTFMRTLFKKVEALHRNGICHGDLSAANVAFGVSQNALTPSALQRTFSYGLKAYFVYIKPGEPPKRPQYLPEYIVQTINTALMSDMNDMTKVEILDFGNAFEGCSREGAKGTRAFLAPEMRDKTRCYASPKSDLWSLGCVIFYALTGADLFPSDKDAEGYRATASEGQLEKIDAALRRNYYLSSHPTYRRKVTLVIRSLLQIDPFKRSLEKTSRLIENLENDFHTNGEEIIRSSQKNPM</sequence>
<dbReference type="STRING" id="246410.J3K8B1"/>